<sequence length="272" mass="28505">MVYHSPMIWNEDLTNTLDAVRCWSYEGGVVRETEKEACTEEVVVIVLNNRPISTLVASPVQLRELGAGFVVSEGLAGEIQDVQVQGLTVQVTATERSGSLSSIIESCGGPTSGTLMSHVKSSLVIEQELIFTVISAIVSELWERTGGAHCSVLFSGGELVAKSSDIGRHNTVDKVIGHALLNGIDLSGCVLGCTGRQPSGMITKAANAGIPIVVSKAATTRQGAETAQRAGLTLVGRVKQDSFCVYSHPERIAGLVPGNSPYSGGSLTDPQG</sequence>
<dbReference type="PANTHER" id="PTHR30592">
    <property type="entry name" value="FORMATE DEHYDROGENASE"/>
    <property type="match status" value="1"/>
</dbReference>
<organism evidence="3">
    <name type="scientific">anaerobic digester metagenome</name>
    <dbReference type="NCBI Taxonomy" id="1263854"/>
    <lineage>
        <taxon>unclassified sequences</taxon>
        <taxon>metagenomes</taxon>
        <taxon>ecological metagenomes</taxon>
    </lineage>
</organism>
<protein>
    <submittedName>
        <fullName evidence="3">Sulfur carrier protein FdhD</fullName>
    </submittedName>
</protein>
<dbReference type="AlphaFoldDB" id="A0A485LXU3"/>
<proteinExistence type="inferred from homology"/>
<keyword evidence="2" id="KW-0501">Molybdenum cofactor biosynthesis</keyword>
<dbReference type="GO" id="GO:0006777">
    <property type="term" value="P:Mo-molybdopterin cofactor biosynthetic process"/>
    <property type="evidence" value="ECO:0007669"/>
    <property type="project" value="UniProtKB-KW"/>
</dbReference>
<dbReference type="GO" id="GO:0016783">
    <property type="term" value="F:sulfurtransferase activity"/>
    <property type="evidence" value="ECO:0007669"/>
    <property type="project" value="InterPro"/>
</dbReference>
<dbReference type="Gene3D" id="3.10.20.10">
    <property type="match status" value="1"/>
</dbReference>
<accession>A0A485LXU3</accession>
<evidence type="ECO:0000256" key="1">
    <source>
        <dbReference type="ARBA" id="ARBA00022490"/>
    </source>
</evidence>
<dbReference type="SUPFAM" id="SSF53927">
    <property type="entry name" value="Cytidine deaminase-like"/>
    <property type="match status" value="1"/>
</dbReference>
<evidence type="ECO:0000256" key="2">
    <source>
        <dbReference type="ARBA" id="ARBA00023150"/>
    </source>
</evidence>
<dbReference type="NCBIfam" id="TIGR00129">
    <property type="entry name" value="fdhD_narQ"/>
    <property type="match status" value="1"/>
</dbReference>
<name>A0A485LXU3_9ZZZZ</name>
<dbReference type="HAMAP" id="MF_00187">
    <property type="entry name" value="FdhD"/>
    <property type="match status" value="1"/>
</dbReference>
<dbReference type="InterPro" id="IPR016193">
    <property type="entry name" value="Cytidine_deaminase-like"/>
</dbReference>
<gene>
    <name evidence="3" type="primary">fdhD</name>
    <name evidence="3" type="ORF">SCFA_180021</name>
</gene>
<keyword evidence="1" id="KW-0963">Cytoplasm</keyword>
<dbReference type="PANTHER" id="PTHR30592:SF1">
    <property type="entry name" value="SULFUR CARRIER PROTEIN FDHD"/>
    <property type="match status" value="1"/>
</dbReference>
<evidence type="ECO:0000313" key="3">
    <source>
        <dbReference type="EMBL" id="VFU13333.1"/>
    </source>
</evidence>
<reference evidence="3" key="1">
    <citation type="submission" date="2019-03" db="EMBL/GenBank/DDBJ databases">
        <authorList>
            <person name="Hao L."/>
        </authorList>
    </citation>
    <scope>NUCLEOTIDE SEQUENCE</scope>
</reference>
<dbReference type="EMBL" id="CAADRM010000079">
    <property type="protein sequence ID" value="VFU13333.1"/>
    <property type="molecule type" value="Genomic_DNA"/>
</dbReference>
<dbReference type="Gene3D" id="3.40.140.10">
    <property type="entry name" value="Cytidine Deaminase, domain 2"/>
    <property type="match status" value="1"/>
</dbReference>
<dbReference type="InterPro" id="IPR003786">
    <property type="entry name" value="FdhD"/>
</dbReference>
<dbReference type="PIRSF" id="PIRSF015626">
    <property type="entry name" value="FdhD"/>
    <property type="match status" value="1"/>
</dbReference>
<dbReference type="Pfam" id="PF02634">
    <property type="entry name" value="FdhD-NarQ"/>
    <property type="match status" value="1"/>
</dbReference>